<proteinExistence type="predicted"/>
<sequence length="50" mass="5750">MEYADVGITNAILHINWLVSCLHNENIIHCDLHSGNILVADLDYQKELRM</sequence>
<dbReference type="SUPFAM" id="SSF56112">
    <property type="entry name" value="Protein kinase-like (PK-like)"/>
    <property type="match status" value="1"/>
</dbReference>
<gene>
    <name evidence="1" type="ORF">C1645_821845</name>
</gene>
<dbReference type="Gene3D" id="1.10.510.10">
    <property type="entry name" value="Transferase(Phosphotransferase) domain 1"/>
    <property type="match status" value="1"/>
</dbReference>
<reference evidence="1 2" key="1">
    <citation type="submission" date="2018-06" db="EMBL/GenBank/DDBJ databases">
        <title>Comparative genomics reveals the genomic features of Rhizophagus irregularis, R. cerebriforme, R. diaphanum and Gigaspora rosea, and their symbiotic lifestyle signature.</title>
        <authorList>
            <person name="Morin E."/>
            <person name="San Clemente H."/>
            <person name="Chen E.C.H."/>
            <person name="De La Providencia I."/>
            <person name="Hainaut M."/>
            <person name="Kuo A."/>
            <person name="Kohler A."/>
            <person name="Murat C."/>
            <person name="Tang N."/>
            <person name="Roy S."/>
            <person name="Loubradou J."/>
            <person name="Henrissat B."/>
            <person name="Grigoriev I.V."/>
            <person name="Corradi N."/>
            <person name="Roux C."/>
            <person name="Martin F.M."/>
        </authorList>
    </citation>
    <scope>NUCLEOTIDE SEQUENCE [LARGE SCALE GENOMIC DNA]</scope>
    <source>
        <strain evidence="1 2">DAOM 227022</strain>
    </source>
</reference>
<dbReference type="AlphaFoldDB" id="A0A397SZW9"/>
<dbReference type="EMBL" id="QKYT01000148">
    <property type="protein sequence ID" value="RIA91608.1"/>
    <property type="molecule type" value="Genomic_DNA"/>
</dbReference>
<evidence type="ECO:0000313" key="2">
    <source>
        <dbReference type="Proteomes" id="UP000265703"/>
    </source>
</evidence>
<comment type="caution">
    <text evidence="1">The sequence shown here is derived from an EMBL/GenBank/DDBJ whole genome shotgun (WGS) entry which is preliminary data.</text>
</comment>
<accession>A0A397SZW9</accession>
<keyword evidence="2" id="KW-1185">Reference proteome</keyword>
<protein>
    <recommendedName>
        <fullName evidence="3">Protein kinase domain-containing protein</fullName>
    </recommendedName>
</protein>
<evidence type="ECO:0008006" key="3">
    <source>
        <dbReference type="Google" id="ProtNLM"/>
    </source>
</evidence>
<dbReference type="OrthoDB" id="2443856at2759"/>
<organism evidence="1 2">
    <name type="scientific">Glomus cerebriforme</name>
    <dbReference type="NCBI Taxonomy" id="658196"/>
    <lineage>
        <taxon>Eukaryota</taxon>
        <taxon>Fungi</taxon>
        <taxon>Fungi incertae sedis</taxon>
        <taxon>Mucoromycota</taxon>
        <taxon>Glomeromycotina</taxon>
        <taxon>Glomeromycetes</taxon>
        <taxon>Glomerales</taxon>
        <taxon>Glomeraceae</taxon>
        <taxon>Glomus</taxon>
    </lineage>
</organism>
<name>A0A397SZW9_9GLOM</name>
<evidence type="ECO:0000313" key="1">
    <source>
        <dbReference type="EMBL" id="RIA91608.1"/>
    </source>
</evidence>
<dbReference type="Proteomes" id="UP000265703">
    <property type="component" value="Unassembled WGS sequence"/>
</dbReference>
<dbReference type="InterPro" id="IPR011009">
    <property type="entry name" value="Kinase-like_dom_sf"/>
</dbReference>